<reference evidence="6 7" key="1">
    <citation type="submission" date="2016-10" db="EMBL/GenBank/DDBJ databases">
        <title>Complete genome sequences of three Cupriavidus strains isolated from various Malaysian environments.</title>
        <authorList>
            <person name="Abdullah A.A.-A."/>
            <person name="Shafie N.A.H."/>
            <person name="Lau N.S."/>
        </authorList>
    </citation>
    <scope>NUCLEOTIDE SEQUENCE [LARGE SCALE GENOMIC DNA]</scope>
    <source>
        <strain evidence="6 7">USMAA1020</strain>
    </source>
</reference>
<dbReference type="PROSITE" id="PS51257">
    <property type="entry name" value="PROKAR_LIPOPROTEIN"/>
    <property type="match status" value="1"/>
</dbReference>
<dbReference type="SUPFAM" id="SSF55816">
    <property type="entry name" value="5'-nucleotidase (syn. UDP-sugar hydrolase), C-terminal domain"/>
    <property type="match status" value="1"/>
</dbReference>
<dbReference type="Pfam" id="PF02872">
    <property type="entry name" value="5_nucleotid_C"/>
    <property type="match status" value="1"/>
</dbReference>
<evidence type="ECO:0000259" key="4">
    <source>
        <dbReference type="Pfam" id="PF00149"/>
    </source>
</evidence>
<dbReference type="Gene3D" id="3.90.780.10">
    <property type="entry name" value="5'-Nucleotidase, C-terminal domain"/>
    <property type="match status" value="1"/>
</dbReference>
<dbReference type="RefSeq" id="WP_071039061.1">
    <property type="nucleotide sequence ID" value="NZ_CP017755.1"/>
</dbReference>
<dbReference type="InterPro" id="IPR036907">
    <property type="entry name" value="5'-Nucleotdase_C_sf"/>
</dbReference>
<gene>
    <name evidence="6" type="ORF">BKK80_33110</name>
</gene>
<dbReference type="EMBL" id="CP017755">
    <property type="protein sequence ID" value="AOZ10423.1"/>
    <property type="molecule type" value="Genomic_DNA"/>
</dbReference>
<protein>
    <submittedName>
        <fullName evidence="6">Bifunctional metallophosphatase/5'-nucleotidase</fullName>
    </submittedName>
</protein>
<keyword evidence="7" id="KW-1185">Reference proteome</keyword>
<dbReference type="Proteomes" id="UP000177515">
    <property type="component" value="Chromosome 2"/>
</dbReference>
<evidence type="ECO:0000313" key="7">
    <source>
        <dbReference type="Proteomes" id="UP000177515"/>
    </source>
</evidence>
<dbReference type="Pfam" id="PF00149">
    <property type="entry name" value="Metallophos"/>
    <property type="match status" value="1"/>
</dbReference>
<dbReference type="PROSITE" id="PS00786">
    <property type="entry name" value="5_NUCLEOTIDASE_2"/>
    <property type="match status" value="1"/>
</dbReference>
<dbReference type="InterPro" id="IPR004843">
    <property type="entry name" value="Calcineurin-like_PHP"/>
</dbReference>
<evidence type="ECO:0000256" key="2">
    <source>
        <dbReference type="ARBA" id="ARBA00022729"/>
    </source>
</evidence>
<feature type="chain" id="PRO_5044990452" evidence="3">
    <location>
        <begin position="25"/>
        <end position="634"/>
    </location>
</feature>
<evidence type="ECO:0000313" key="6">
    <source>
        <dbReference type="EMBL" id="AOZ10423.1"/>
    </source>
</evidence>
<keyword evidence="3" id="KW-0378">Hydrolase</keyword>
<dbReference type="PANTHER" id="PTHR11575">
    <property type="entry name" value="5'-NUCLEOTIDASE-RELATED"/>
    <property type="match status" value="1"/>
</dbReference>
<keyword evidence="2 3" id="KW-0732">Signal</keyword>
<dbReference type="PANTHER" id="PTHR11575:SF24">
    <property type="entry name" value="5'-NUCLEOTIDASE"/>
    <property type="match status" value="1"/>
</dbReference>
<dbReference type="InterPro" id="IPR029052">
    <property type="entry name" value="Metallo-depent_PP-like"/>
</dbReference>
<dbReference type="PRINTS" id="PR01607">
    <property type="entry name" value="APYRASEFAMLY"/>
</dbReference>
<comment type="similarity">
    <text evidence="1 3">Belongs to the 5'-nucleotidase family.</text>
</comment>
<dbReference type="InterPro" id="IPR006179">
    <property type="entry name" value="5_nucleotidase/apyrase"/>
</dbReference>
<accession>A0ABN4TT50</accession>
<feature type="domain" description="Calcineurin-like phosphoesterase" evidence="4">
    <location>
        <begin position="54"/>
        <end position="280"/>
    </location>
</feature>
<organism evidence="6 7">
    <name type="scientific">Cupriavidus malaysiensis</name>
    <dbReference type="NCBI Taxonomy" id="367825"/>
    <lineage>
        <taxon>Bacteria</taxon>
        <taxon>Pseudomonadati</taxon>
        <taxon>Pseudomonadota</taxon>
        <taxon>Betaproteobacteria</taxon>
        <taxon>Burkholderiales</taxon>
        <taxon>Burkholderiaceae</taxon>
        <taxon>Cupriavidus</taxon>
    </lineage>
</organism>
<evidence type="ECO:0000256" key="3">
    <source>
        <dbReference type="RuleBase" id="RU362119"/>
    </source>
</evidence>
<evidence type="ECO:0000256" key="1">
    <source>
        <dbReference type="ARBA" id="ARBA00006654"/>
    </source>
</evidence>
<feature type="domain" description="5'-Nucleotidase C-terminal" evidence="5">
    <location>
        <begin position="444"/>
        <end position="585"/>
    </location>
</feature>
<name>A0ABN4TT50_9BURK</name>
<dbReference type="InterPro" id="IPR006146">
    <property type="entry name" value="5'-Nucleotdase_CS"/>
</dbReference>
<evidence type="ECO:0000259" key="5">
    <source>
        <dbReference type="Pfam" id="PF02872"/>
    </source>
</evidence>
<dbReference type="SUPFAM" id="SSF56300">
    <property type="entry name" value="Metallo-dependent phosphatases"/>
    <property type="match status" value="1"/>
</dbReference>
<dbReference type="InterPro" id="IPR008334">
    <property type="entry name" value="5'-Nucleotdase_C"/>
</dbReference>
<feature type="signal peptide" evidence="3">
    <location>
        <begin position="1"/>
        <end position="24"/>
    </location>
</feature>
<dbReference type="Gene3D" id="3.60.21.10">
    <property type="match status" value="1"/>
</dbReference>
<keyword evidence="3" id="KW-0547">Nucleotide-binding</keyword>
<proteinExistence type="inferred from homology"/>
<sequence>MTRTLPRQAGAYSLALLSTLFTLAACGGDDNGQPATPQATAPQPAAEAKPLSLTILHVNDHHSHLDPESVKLNLLTANGKREAIDVEYGGFARVTAAIQSLAGASRNVLKIHAGDAVTGDLYFNLSNGKADAEMMNTVCFDSFTLGNHEFDNTDSGLKTFINYLHAGSCKTPVLSANVKFASSSALAGGPVKASTVVERDGQKIGIVGLTIADKTKNSSRPDAGTTFDNEAVAAQAEINRLRAQGINKIVVASHVGYTGELALAKQLSGVDVIVGADSHTLLGPKERMQTVGLTPEGDYPTRVTDKDGKPVCVVQAWQYSYVVGELKVDFDKNGDVSDCQGTPHVLIGSTFKRGATPVSDAEAALIRQDIAASGVLRMTTPDAAAAAKLATYKTEKDALGQKVVALAPANLCLRRVPGSKRDATRSTLGDVCNKDANVIAHGGDVQQLVAQAFLERGKAFFNADISIQNGGGVRIDLPAGNVTVGNIYSVLPFKNTLVQLKMTGAEVKATLEDAIAAVVANNTGSYPYTGGLRWNADLNQPAGSRLSQLEVKTASGYVPLDPAKTYSVVTINFLADGQDGYTTMKSVTGARRTEVGLDYAEAFLTYVDGLPGTSKQLNKLPVADYSTQVFTDTP</sequence>